<keyword evidence="4 5" id="KW-0975">Bacterial flagellum</keyword>
<dbReference type="InterPro" id="IPR001444">
    <property type="entry name" value="Flag_bb_rod_N"/>
</dbReference>
<dbReference type="Proteomes" id="UP000550787">
    <property type="component" value="Unassembled WGS sequence"/>
</dbReference>
<name>A0A7W4FE34_GLUDI</name>
<dbReference type="EMBL" id="JABEQG010000009">
    <property type="protein sequence ID" value="MBB2156081.1"/>
    <property type="molecule type" value="Genomic_DNA"/>
</dbReference>
<dbReference type="GO" id="GO:0009425">
    <property type="term" value="C:bacterial-type flagellum basal body"/>
    <property type="evidence" value="ECO:0007669"/>
    <property type="project" value="UniProtKB-SubCell"/>
</dbReference>
<keyword evidence="11" id="KW-0969">Cilium</keyword>
<evidence type="ECO:0000313" key="11">
    <source>
        <dbReference type="EMBL" id="MBB2156081.1"/>
    </source>
</evidence>
<dbReference type="PANTHER" id="PTHR30435">
    <property type="entry name" value="FLAGELLAR PROTEIN"/>
    <property type="match status" value="1"/>
</dbReference>
<dbReference type="GO" id="GO:0009424">
    <property type="term" value="C:bacterial-type flagellum hook"/>
    <property type="evidence" value="ECO:0007669"/>
    <property type="project" value="TreeGrafter"/>
</dbReference>
<evidence type="ECO:0000256" key="1">
    <source>
        <dbReference type="ARBA" id="ARBA00004117"/>
    </source>
</evidence>
<evidence type="ECO:0000256" key="5">
    <source>
        <dbReference type="RuleBase" id="RU362116"/>
    </source>
</evidence>
<comment type="caution">
    <text evidence="11">The sequence shown here is derived from an EMBL/GenBank/DDBJ whole genome shotgun (WGS) entry which is preliminary data.</text>
</comment>
<accession>A0A7W4FE34</accession>
<dbReference type="GO" id="GO:0071978">
    <property type="term" value="P:bacterial-type flagellum-dependent swarming motility"/>
    <property type="evidence" value="ECO:0007669"/>
    <property type="project" value="TreeGrafter"/>
</dbReference>
<feature type="domain" description="Flagellar hook protein FlgE D2" evidence="9">
    <location>
        <begin position="181"/>
        <end position="314"/>
    </location>
</feature>
<proteinExistence type="inferred from homology"/>
<dbReference type="InterPro" id="IPR011491">
    <property type="entry name" value="FlgE_D2"/>
</dbReference>
<reference evidence="11 12" key="1">
    <citation type="submission" date="2020-04" db="EMBL/GenBank/DDBJ databases">
        <title>Description of novel Gluconacetobacter.</title>
        <authorList>
            <person name="Sombolestani A."/>
        </authorList>
    </citation>
    <scope>NUCLEOTIDE SEQUENCE [LARGE SCALE GENOMIC DNA]</scope>
    <source>
        <strain evidence="11 12">LMG 7603</strain>
    </source>
</reference>
<dbReference type="Pfam" id="PF00460">
    <property type="entry name" value="Flg_bb_rod"/>
    <property type="match status" value="1"/>
</dbReference>
<organism evidence="11 12">
    <name type="scientific">Gluconacetobacter diazotrophicus</name>
    <name type="common">Acetobacter diazotrophicus</name>
    <dbReference type="NCBI Taxonomy" id="33996"/>
    <lineage>
        <taxon>Bacteria</taxon>
        <taxon>Pseudomonadati</taxon>
        <taxon>Pseudomonadota</taxon>
        <taxon>Alphaproteobacteria</taxon>
        <taxon>Acetobacterales</taxon>
        <taxon>Acetobacteraceae</taxon>
        <taxon>Gluconacetobacter</taxon>
    </lineage>
</organism>
<dbReference type="Pfam" id="PF07559">
    <property type="entry name" value="FlgE_D2"/>
    <property type="match status" value="1"/>
</dbReference>
<evidence type="ECO:0000256" key="3">
    <source>
        <dbReference type="ARBA" id="ARBA00019015"/>
    </source>
</evidence>
<evidence type="ECO:0000256" key="6">
    <source>
        <dbReference type="SAM" id="MobiDB-lite"/>
    </source>
</evidence>
<dbReference type="RefSeq" id="WP_183115670.1">
    <property type="nucleotide sequence ID" value="NZ_JABEQG010000009.1"/>
</dbReference>
<dbReference type="SUPFAM" id="SSF117143">
    <property type="entry name" value="Flagellar hook protein flgE"/>
    <property type="match status" value="2"/>
</dbReference>
<keyword evidence="11" id="KW-0966">Cell projection</keyword>
<comment type="subcellular location">
    <subcellularLocation>
        <location evidence="1 5">Bacterial flagellum basal body</location>
    </subcellularLocation>
</comment>
<evidence type="ECO:0000256" key="2">
    <source>
        <dbReference type="ARBA" id="ARBA00009677"/>
    </source>
</evidence>
<evidence type="ECO:0000259" key="7">
    <source>
        <dbReference type="Pfam" id="PF00460"/>
    </source>
</evidence>
<dbReference type="InterPro" id="IPR020013">
    <property type="entry name" value="Flagellar_FlgE/F/G"/>
</dbReference>
<dbReference type="GO" id="GO:0005829">
    <property type="term" value="C:cytosol"/>
    <property type="evidence" value="ECO:0007669"/>
    <property type="project" value="TreeGrafter"/>
</dbReference>
<evidence type="ECO:0000259" key="9">
    <source>
        <dbReference type="Pfam" id="PF07559"/>
    </source>
</evidence>
<protein>
    <recommendedName>
        <fullName evidence="3 5">Flagellar hook protein FlgE</fullName>
    </recommendedName>
</protein>
<comment type="function">
    <text evidence="5">A flexible structure which links the flagellar filament to the drive apparatus in the basal body.</text>
</comment>
<dbReference type="InterPro" id="IPR010930">
    <property type="entry name" value="Flg_bb/hook_C_dom"/>
</dbReference>
<dbReference type="InterPro" id="IPR037925">
    <property type="entry name" value="FlgE/F/G-like"/>
</dbReference>
<evidence type="ECO:0000256" key="4">
    <source>
        <dbReference type="ARBA" id="ARBA00023143"/>
    </source>
</evidence>
<sequence length="602" mass="60026">MSVFNALSTAVSGIDAQSTAFTNLSNNIANSQTVGYKAESTSFQDFVAGSLTSSTASSDISDSVAAVDVQNVGAQGTASASTDTLAMAINGNGLFDVSEETGQATSGTTQFENTQYYTRNGEFYENNEGYLVNTTGYYLDGYMADSNGTLGNTLTQINVANVSFRPTETTTITQSAAVGNIPSDSSSYTAQTYSTAPVTTYDADGNPSKVGLTWTQSATNPLVWNVSAYDAGGTGEVGANNFEVTFDSSGALASVTGTSNGSSYTSSTSSGASVDPTITLTSNGVAQTISLDLGTIGGTSGTTMAATSGTASASGVTSLLTPTSTPTSAPAGTLKMASTDLGTTTGSGQSYMTAPTDVVVTPASGSTPAVTAPVSAVWTQTSANPSTWTVSAVNPYGNSGTAQTVSSDSYSVVFNSNGAAESVTDTTTGTVLATDDTTAAASALGSLGVTVGGTNYTLDASAASLSKTALTTNTALASDSVTSGTYEGAEIESDGSVMAEFSNGDTQLIGKVALSTFANVDGLNAVTGQAYTATAASGAAQTGTVGSNGTGTLEVGYVESSTTDLTSDLSALIVDQEAYSANTKVVTTADDLLQATISMKQG</sequence>
<dbReference type="Pfam" id="PF22692">
    <property type="entry name" value="LlgE_F_G_D1"/>
    <property type="match status" value="1"/>
</dbReference>
<evidence type="ECO:0000313" key="12">
    <source>
        <dbReference type="Proteomes" id="UP000550787"/>
    </source>
</evidence>
<comment type="similarity">
    <text evidence="2 5">Belongs to the flagella basal body rod proteins family.</text>
</comment>
<evidence type="ECO:0000259" key="8">
    <source>
        <dbReference type="Pfam" id="PF06429"/>
    </source>
</evidence>
<dbReference type="Pfam" id="PF06429">
    <property type="entry name" value="Flg_bbr_C"/>
    <property type="match status" value="1"/>
</dbReference>
<gene>
    <name evidence="11" type="ORF">HLH33_07120</name>
</gene>
<feature type="domain" description="Flagellar basal-body/hook protein C-terminal" evidence="8">
    <location>
        <begin position="556"/>
        <end position="599"/>
    </location>
</feature>
<feature type="region of interest" description="Disordered" evidence="6">
    <location>
        <begin position="314"/>
        <end position="333"/>
    </location>
</feature>
<feature type="domain" description="Flagellar hook protein FlgE/F/G-like D1" evidence="10">
    <location>
        <begin position="88"/>
        <end position="160"/>
    </location>
</feature>
<dbReference type="AlphaFoldDB" id="A0A7W4FE34"/>
<dbReference type="NCBIfam" id="TIGR03506">
    <property type="entry name" value="FlgEFG_subfam"/>
    <property type="match status" value="2"/>
</dbReference>
<dbReference type="PANTHER" id="PTHR30435:SF1">
    <property type="entry name" value="FLAGELLAR HOOK PROTEIN FLGE"/>
    <property type="match status" value="1"/>
</dbReference>
<dbReference type="InterPro" id="IPR053967">
    <property type="entry name" value="LlgE_F_G-like_D1"/>
</dbReference>
<keyword evidence="11" id="KW-0282">Flagellum</keyword>
<evidence type="ECO:0000259" key="10">
    <source>
        <dbReference type="Pfam" id="PF22692"/>
    </source>
</evidence>
<feature type="domain" description="Flagellar basal body rod protein N-terminal" evidence="7">
    <location>
        <begin position="7"/>
        <end position="37"/>
    </location>
</feature>